<accession>A0AAE2W0B5</accession>
<name>A0AAE2W0B5_9RHOB</name>
<dbReference type="AlphaFoldDB" id="A0AAE2W0B5"/>
<dbReference type="EMBL" id="JAFBRM010000003">
    <property type="protein sequence ID" value="MBM1714948.1"/>
    <property type="molecule type" value="Genomic_DNA"/>
</dbReference>
<evidence type="ECO:0000256" key="1">
    <source>
        <dbReference type="SAM" id="SignalP"/>
    </source>
</evidence>
<dbReference type="Proteomes" id="UP000732193">
    <property type="component" value="Unassembled WGS sequence"/>
</dbReference>
<feature type="chain" id="PRO_5042049002" evidence="1">
    <location>
        <begin position="22"/>
        <end position="120"/>
    </location>
</feature>
<evidence type="ECO:0000313" key="3">
    <source>
        <dbReference type="Proteomes" id="UP000732193"/>
    </source>
</evidence>
<proteinExistence type="predicted"/>
<feature type="signal peptide" evidence="1">
    <location>
        <begin position="1"/>
        <end position="21"/>
    </location>
</feature>
<sequence>MFTRIISSTLALFLSSTLVFADSPKIENVAARKSGNYWSFDVTLKHGDTGWDHYADAWRVVDLDGNELGLRNLAHPHTNEQPFTRSLSGVEIPAGMTEVGIQARDNISGWGSEIKRIQLR</sequence>
<dbReference type="RefSeq" id="WP_203242855.1">
    <property type="nucleotide sequence ID" value="NZ_JAFBRH010000003.1"/>
</dbReference>
<comment type="caution">
    <text evidence="2">The sequence shown here is derived from an EMBL/GenBank/DDBJ whole genome shotgun (WGS) entry which is preliminary data.</text>
</comment>
<evidence type="ECO:0000313" key="2">
    <source>
        <dbReference type="EMBL" id="MBM1714948.1"/>
    </source>
</evidence>
<keyword evidence="1" id="KW-0732">Signal</keyword>
<gene>
    <name evidence="2" type="ORF">JQV55_15360</name>
</gene>
<reference evidence="2 3" key="1">
    <citation type="submission" date="2021-01" db="EMBL/GenBank/DDBJ databases">
        <title>Diatom-associated Roseobacters Show Island Model of Population Structure.</title>
        <authorList>
            <person name="Qu L."/>
            <person name="Feng X."/>
            <person name="Chen Y."/>
            <person name="Li L."/>
            <person name="Wang X."/>
            <person name="Hu Z."/>
            <person name="Wang H."/>
            <person name="Luo H."/>
        </authorList>
    </citation>
    <scope>NUCLEOTIDE SEQUENCE [LARGE SCALE GENOMIC DNA]</scope>
    <source>
        <strain evidence="2 3">TR60-84</strain>
    </source>
</reference>
<organism evidence="2 3">
    <name type="scientific">Sulfitobacter geojensis</name>
    <dbReference type="NCBI Taxonomy" id="1342299"/>
    <lineage>
        <taxon>Bacteria</taxon>
        <taxon>Pseudomonadati</taxon>
        <taxon>Pseudomonadota</taxon>
        <taxon>Alphaproteobacteria</taxon>
        <taxon>Rhodobacterales</taxon>
        <taxon>Roseobacteraceae</taxon>
        <taxon>Sulfitobacter</taxon>
    </lineage>
</organism>
<keyword evidence="3" id="KW-1185">Reference proteome</keyword>
<protein>
    <submittedName>
        <fullName evidence="2">Uncharacterized protein</fullName>
    </submittedName>
</protein>